<accession>A0A1W1C1R8</accession>
<proteinExistence type="predicted"/>
<dbReference type="InterPro" id="IPR038157">
    <property type="entry name" value="FeoA_core_dom"/>
</dbReference>
<evidence type="ECO:0000313" key="3">
    <source>
        <dbReference type="EMBL" id="SFV59749.1"/>
    </source>
</evidence>
<dbReference type="InterPro" id="IPR052713">
    <property type="entry name" value="FeoA"/>
</dbReference>
<organism evidence="3">
    <name type="scientific">hydrothermal vent metagenome</name>
    <dbReference type="NCBI Taxonomy" id="652676"/>
    <lineage>
        <taxon>unclassified sequences</taxon>
        <taxon>metagenomes</taxon>
        <taxon>ecological metagenomes</taxon>
    </lineage>
</organism>
<dbReference type="InterPro" id="IPR008988">
    <property type="entry name" value="Transcriptional_repressor_C"/>
</dbReference>
<reference evidence="3" key="1">
    <citation type="submission" date="2016-10" db="EMBL/GenBank/DDBJ databases">
        <authorList>
            <person name="de Groot N.N."/>
        </authorList>
    </citation>
    <scope>NUCLEOTIDE SEQUENCE</scope>
</reference>
<dbReference type="AlphaFoldDB" id="A0A1W1C1R8"/>
<keyword evidence="1" id="KW-0408">Iron</keyword>
<gene>
    <name evidence="3" type="ORF">MNB_SM-5-537</name>
</gene>
<dbReference type="GO" id="GO:0046914">
    <property type="term" value="F:transition metal ion binding"/>
    <property type="evidence" value="ECO:0007669"/>
    <property type="project" value="InterPro"/>
</dbReference>
<dbReference type="SUPFAM" id="SSF50037">
    <property type="entry name" value="C-terminal domain of transcriptional repressors"/>
    <property type="match status" value="1"/>
</dbReference>
<evidence type="ECO:0000256" key="1">
    <source>
        <dbReference type="ARBA" id="ARBA00023004"/>
    </source>
</evidence>
<sequence length="75" mass="8490">MKTLLDCDRGESVKVSKLNAAYDLKQRLISFGIMKDAELEVLAEAPRKKTIEIRVGKMRLALRSEEAAQIEVEEI</sequence>
<dbReference type="EMBL" id="FPHH01000055">
    <property type="protein sequence ID" value="SFV59749.1"/>
    <property type="molecule type" value="Genomic_DNA"/>
</dbReference>
<dbReference type="SMART" id="SM00899">
    <property type="entry name" value="FeoA"/>
    <property type="match status" value="1"/>
</dbReference>
<protein>
    <recommendedName>
        <fullName evidence="2">Ferrous iron transporter FeoA-like domain-containing protein</fullName>
    </recommendedName>
</protein>
<dbReference type="PANTHER" id="PTHR42954">
    <property type="entry name" value="FE(2+) TRANSPORT PROTEIN A"/>
    <property type="match status" value="1"/>
</dbReference>
<name>A0A1W1C1R8_9ZZZZ</name>
<feature type="domain" description="Ferrous iron transporter FeoA-like" evidence="2">
    <location>
        <begin position="2"/>
        <end position="74"/>
    </location>
</feature>
<dbReference type="InterPro" id="IPR007167">
    <property type="entry name" value="Fe-transptr_FeoA-like"/>
</dbReference>
<dbReference type="Pfam" id="PF04023">
    <property type="entry name" value="FeoA"/>
    <property type="match status" value="1"/>
</dbReference>
<evidence type="ECO:0000259" key="2">
    <source>
        <dbReference type="SMART" id="SM00899"/>
    </source>
</evidence>
<dbReference type="Gene3D" id="2.30.30.90">
    <property type="match status" value="1"/>
</dbReference>
<dbReference type="PANTHER" id="PTHR42954:SF2">
    <property type="entry name" value="FE(2+) TRANSPORT PROTEIN A"/>
    <property type="match status" value="1"/>
</dbReference>